<dbReference type="FunFam" id="3.40.190.290:FF:000001">
    <property type="entry name" value="Transcriptional regulator, LysR family"/>
    <property type="match status" value="1"/>
</dbReference>
<dbReference type="GO" id="GO:0043565">
    <property type="term" value="F:sequence-specific DNA binding"/>
    <property type="evidence" value="ECO:0007669"/>
    <property type="project" value="TreeGrafter"/>
</dbReference>
<evidence type="ECO:0000256" key="3">
    <source>
        <dbReference type="ARBA" id="ARBA00023125"/>
    </source>
</evidence>
<keyword evidence="7" id="KW-1185">Reference proteome</keyword>
<organism evidence="6 7">
    <name type="scientific">Malonomonas rubra DSM 5091</name>
    <dbReference type="NCBI Taxonomy" id="1122189"/>
    <lineage>
        <taxon>Bacteria</taxon>
        <taxon>Pseudomonadati</taxon>
        <taxon>Thermodesulfobacteriota</taxon>
        <taxon>Desulfuromonadia</taxon>
        <taxon>Desulfuromonadales</taxon>
        <taxon>Geopsychrobacteraceae</taxon>
        <taxon>Malonomonas</taxon>
    </lineage>
</organism>
<dbReference type="PANTHER" id="PTHR30537:SF5">
    <property type="entry name" value="HTH-TYPE TRANSCRIPTIONAL ACTIVATOR TTDR-RELATED"/>
    <property type="match status" value="1"/>
</dbReference>
<dbReference type="InterPro" id="IPR005119">
    <property type="entry name" value="LysR_subst-bd"/>
</dbReference>
<dbReference type="InterPro" id="IPR058163">
    <property type="entry name" value="LysR-type_TF_proteobact-type"/>
</dbReference>
<dbReference type="Gene3D" id="1.10.10.10">
    <property type="entry name" value="Winged helix-like DNA-binding domain superfamily/Winged helix DNA-binding domain"/>
    <property type="match status" value="1"/>
</dbReference>
<dbReference type="InterPro" id="IPR036388">
    <property type="entry name" value="WH-like_DNA-bd_sf"/>
</dbReference>
<dbReference type="STRING" id="1122189.SAMN02745165_00486"/>
<feature type="domain" description="HTH lysR-type" evidence="5">
    <location>
        <begin position="1"/>
        <end position="59"/>
    </location>
</feature>
<evidence type="ECO:0000256" key="4">
    <source>
        <dbReference type="ARBA" id="ARBA00023163"/>
    </source>
</evidence>
<dbReference type="Proteomes" id="UP000184171">
    <property type="component" value="Unassembled WGS sequence"/>
</dbReference>
<protein>
    <submittedName>
        <fullName evidence="6">DNA-binding transcriptional regulator, LysR family</fullName>
    </submittedName>
</protein>
<keyword evidence="2" id="KW-0805">Transcription regulation</keyword>
<dbReference type="PANTHER" id="PTHR30537">
    <property type="entry name" value="HTH-TYPE TRANSCRIPTIONAL REGULATOR"/>
    <property type="match status" value="1"/>
</dbReference>
<evidence type="ECO:0000313" key="7">
    <source>
        <dbReference type="Proteomes" id="UP000184171"/>
    </source>
</evidence>
<keyword evidence="3 6" id="KW-0238">DNA-binding</keyword>
<reference evidence="6 7" key="1">
    <citation type="submission" date="2016-11" db="EMBL/GenBank/DDBJ databases">
        <authorList>
            <person name="Jaros S."/>
            <person name="Januszkiewicz K."/>
            <person name="Wedrychowicz H."/>
        </authorList>
    </citation>
    <scope>NUCLEOTIDE SEQUENCE [LARGE SCALE GENOMIC DNA]</scope>
    <source>
        <strain evidence="6 7">DSM 5091</strain>
    </source>
</reference>
<comment type="similarity">
    <text evidence="1">Belongs to the LysR transcriptional regulatory family.</text>
</comment>
<dbReference type="EMBL" id="FQZT01000001">
    <property type="protein sequence ID" value="SHI58814.1"/>
    <property type="molecule type" value="Genomic_DNA"/>
</dbReference>
<dbReference type="Gene3D" id="3.40.190.290">
    <property type="match status" value="1"/>
</dbReference>
<name>A0A1M6CDH7_MALRU</name>
<dbReference type="CDD" id="cd08422">
    <property type="entry name" value="PBP2_CrgA_like"/>
    <property type="match status" value="1"/>
</dbReference>
<evidence type="ECO:0000256" key="1">
    <source>
        <dbReference type="ARBA" id="ARBA00009437"/>
    </source>
</evidence>
<dbReference type="RefSeq" id="WP_072905155.1">
    <property type="nucleotide sequence ID" value="NZ_FQZT01000001.1"/>
</dbReference>
<sequence>MDRFREMETFMAVVDAGSFVAAAEKMRISKSVVSRVIQELEARLGGRLLNRTTRRLSLTDVGQAYYQRCKHILEEVEVAENAVGKDRETVIGILKVSAPLTFGTLHLAQHWGAFLKRHPLLELDINLLDRRVDLVGEGYDLAIRIVPQQEDSSLVSRKLASSRMVTCAAPEYLEKYGTPQTLNELSRHELIGYSYLPTGDVWKFSSSGTSEGIRINPRLRVNNGDTCRAIALQGLGITVQPSFIVQEDLMQGRLVEILPEWQVEERGIYAVYPTRQHLSGKVRALVDYLADKFKDATWNTLM</sequence>
<gene>
    <name evidence="6" type="ORF">SAMN02745165_00486</name>
</gene>
<dbReference type="InterPro" id="IPR036390">
    <property type="entry name" value="WH_DNA-bd_sf"/>
</dbReference>
<accession>A0A1M6CDH7</accession>
<dbReference type="OrthoDB" id="5416547at2"/>
<dbReference type="PROSITE" id="PS50931">
    <property type="entry name" value="HTH_LYSR"/>
    <property type="match status" value="1"/>
</dbReference>
<dbReference type="AlphaFoldDB" id="A0A1M6CDH7"/>
<dbReference type="SUPFAM" id="SSF46785">
    <property type="entry name" value="Winged helix' DNA-binding domain"/>
    <property type="match status" value="1"/>
</dbReference>
<keyword evidence="4" id="KW-0804">Transcription</keyword>
<evidence type="ECO:0000256" key="2">
    <source>
        <dbReference type="ARBA" id="ARBA00023015"/>
    </source>
</evidence>
<evidence type="ECO:0000313" key="6">
    <source>
        <dbReference type="EMBL" id="SHI58814.1"/>
    </source>
</evidence>
<evidence type="ECO:0000259" key="5">
    <source>
        <dbReference type="PROSITE" id="PS50931"/>
    </source>
</evidence>
<dbReference type="GO" id="GO:0003700">
    <property type="term" value="F:DNA-binding transcription factor activity"/>
    <property type="evidence" value="ECO:0007669"/>
    <property type="project" value="InterPro"/>
</dbReference>
<proteinExistence type="inferred from homology"/>
<dbReference type="Pfam" id="PF03466">
    <property type="entry name" value="LysR_substrate"/>
    <property type="match status" value="1"/>
</dbReference>
<dbReference type="SUPFAM" id="SSF53850">
    <property type="entry name" value="Periplasmic binding protein-like II"/>
    <property type="match status" value="1"/>
</dbReference>
<dbReference type="Pfam" id="PF00126">
    <property type="entry name" value="HTH_1"/>
    <property type="match status" value="1"/>
</dbReference>
<dbReference type="InterPro" id="IPR000847">
    <property type="entry name" value="LysR_HTH_N"/>
</dbReference>
<dbReference type="FunFam" id="1.10.10.10:FF:000001">
    <property type="entry name" value="LysR family transcriptional regulator"/>
    <property type="match status" value="1"/>
</dbReference>
<dbReference type="GO" id="GO:0006351">
    <property type="term" value="P:DNA-templated transcription"/>
    <property type="evidence" value="ECO:0007669"/>
    <property type="project" value="TreeGrafter"/>
</dbReference>